<evidence type="ECO:0000259" key="8">
    <source>
        <dbReference type="Pfam" id="PF13567"/>
    </source>
</evidence>
<dbReference type="PANTHER" id="PTHR30619:SF1">
    <property type="entry name" value="RECOMBINATION PROTEIN 2"/>
    <property type="match status" value="1"/>
</dbReference>
<organism evidence="9 10">
    <name type="scientific">Candidatus Pseudobacter hemicellulosilyticus</name>
    <dbReference type="NCBI Taxonomy" id="3121375"/>
    <lineage>
        <taxon>Bacteria</taxon>
        <taxon>Pseudomonadati</taxon>
        <taxon>Bacteroidota</taxon>
        <taxon>Chitinophagia</taxon>
        <taxon>Chitinophagales</taxon>
        <taxon>Chitinophagaceae</taxon>
        <taxon>Pseudobacter</taxon>
    </lineage>
</organism>
<dbReference type="InterPro" id="IPR052159">
    <property type="entry name" value="Competence_DNA_uptake"/>
</dbReference>
<feature type="transmembrane region" description="Helical" evidence="6">
    <location>
        <begin position="69"/>
        <end position="85"/>
    </location>
</feature>
<evidence type="ECO:0000256" key="1">
    <source>
        <dbReference type="ARBA" id="ARBA00004651"/>
    </source>
</evidence>
<name>A0AAJ5WXE3_9BACT</name>
<dbReference type="AlphaFoldDB" id="A0AAJ5WXE3"/>
<feature type="domain" description="DUF4131" evidence="8">
    <location>
        <begin position="39"/>
        <end position="199"/>
    </location>
</feature>
<feature type="transmembrane region" description="Helical" evidence="6">
    <location>
        <begin position="301"/>
        <end position="321"/>
    </location>
</feature>
<dbReference type="Proteomes" id="UP001220610">
    <property type="component" value="Chromosome"/>
</dbReference>
<evidence type="ECO:0000256" key="6">
    <source>
        <dbReference type="SAM" id="Phobius"/>
    </source>
</evidence>
<accession>A0AAJ5WXE3</accession>
<evidence type="ECO:0000259" key="7">
    <source>
        <dbReference type="Pfam" id="PF03772"/>
    </source>
</evidence>
<dbReference type="EMBL" id="CP119311">
    <property type="protein sequence ID" value="WEK37273.1"/>
    <property type="molecule type" value="Genomic_DNA"/>
</dbReference>
<keyword evidence="2" id="KW-1003">Cell membrane</keyword>
<feature type="domain" description="ComEC/Rec2-related protein" evidence="7">
    <location>
        <begin position="250"/>
        <end position="518"/>
    </location>
</feature>
<evidence type="ECO:0000313" key="10">
    <source>
        <dbReference type="Proteomes" id="UP001220610"/>
    </source>
</evidence>
<evidence type="ECO:0000256" key="2">
    <source>
        <dbReference type="ARBA" id="ARBA00022475"/>
    </source>
</evidence>
<keyword evidence="5 6" id="KW-0472">Membrane</keyword>
<reference evidence="9" key="1">
    <citation type="submission" date="2023-03" db="EMBL/GenBank/DDBJ databases">
        <title>Andean soil-derived lignocellulolytic bacterial consortium as a source of novel taxa and putative plastic-active enzymes.</title>
        <authorList>
            <person name="Diaz-Garcia L."/>
            <person name="Chuvochina M."/>
            <person name="Feuerriegel G."/>
            <person name="Bunk B."/>
            <person name="Sproer C."/>
            <person name="Streit W.R."/>
            <person name="Rodriguez L.M."/>
            <person name="Overmann J."/>
            <person name="Jimenez D.J."/>
        </authorList>
    </citation>
    <scope>NUCLEOTIDE SEQUENCE</scope>
    <source>
        <strain evidence="9">MAG 7</strain>
    </source>
</reference>
<evidence type="ECO:0000313" key="9">
    <source>
        <dbReference type="EMBL" id="WEK37273.1"/>
    </source>
</evidence>
<feature type="transmembrane region" description="Helical" evidence="6">
    <location>
        <begin position="375"/>
        <end position="395"/>
    </location>
</feature>
<feature type="transmembrane region" description="Helical" evidence="6">
    <location>
        <begin position="500"/>
        <end position="518"/>
    </location>
</feature>
<keyword evidence="4 6" id="KW-1133">Transmembrane helix</keyword>
<keyword evidence="3 6" id="KW-0812">Transmembrane</keyword>
<feature type="transmembrane region" description="Helical" evidence="6">
    <location>
        <begin position="407"/>
        <end position="426"/>
    </location>
</feature>
<dbReference type="Pfam" id="PF03772">
    <property type="entry name" value="Competence"/>
    <property type="match status" value="1"/>
</dbReference>
<feature type="transmembrane region" description="Helical" evidence="6">
    <location>
        <begin position="438"/>
        <end position="463"/>
    </location>
</feature>
<dbReference type="NCBIfam" id="TIGR00360">
    <property type="entry name" value="ComEC_N-term"/>
    <property type="match status" value="1"/>
</dbReference>
<gene>
    <name evidence="9" type="ORF">P0Y53_07150</name>
</gene>
<protein>
    <submittedName>
        <fullName evidence="9">ComEC/Rec2 family competence protein</fullName>
    </submittedName>
</protein>
<dbReference type="InterPro" id="IPR025405">
    <property type="entry name" value="DUF4131"/>
</dbReference>
<proteinExistence type="predicted"/>
<dbReference type="PANTHER" id="PTHR30619">
    <property type="entry name" value="DNA INTERNALIZATION/COMPETENCE PROTEIN COMEC/REC2"/>
    <property type="match status" value="1"/>
</dbReference>
<dbReference type="Pfam" id="PF13567">
    <property type="entry name" value="DUF4131"/>
    <property type="match status" value="1"/>
</dbReference>
<evidence type="ECO:0000256" key="3">
    <source>
        <dbReference type="ARBA" id="ARBA00022692"/>
    </source>
</evidence>
<feature type="transmembrane region" description="Helical" evidence="6">
    <location>
        <begin position="36"/>
        <end position="57"/>
    </location>
</feature>
<evidence type="ECO:0000256" key="5">
    <source>
        <dbReference type="ARBA" id="ARBA00023136"/>
    </source>
</evidence>
<evidence type="ECO:0000256" key="4">
    <source>
        <dbReference type="ARBA" id="ARBA00022989"/>
    </source>
</evidence>
<dbReference type="GO" id="GO:0005886">
    <property type="term" value="C:plasma membrane"/>
    <property type="evidence" value="ECO:0007669"/>
    <property type="project" value="UniProtKB-SubCell"/>
</dbReference>
<feature type="transmembrane region" description="Helical" evidence="6">
    <location>
        <begin position="524"/>
        <end position="542"/>
    </location>
</feature>
<sequence>MHPLPAFHPKETPFLKLLLPFLAGILTQFYSGLSAFPGLALACISLLALICFPLLHLRLQWRFQLVRTISLLLLLLAFGSLLTIYKDPTYHPQWIGHQIIPDSPQTLIATIQEPPSARARSWKTTAAVQGIFNNQHLSRARGKILLYLPKDSSSSRLQYGDILLFSRALQPVQKSGNPGAFNYQRYCALQGIHHQTFLPHGSFTLLNNHSIPWLIPNPFYQFLYRLQEKLLGILQKFIPGSKECGLAEALLIGYKDHLDKDLVQAYSNTGVIHVIAISGLHLGIIYWLLYSACKLFHRFKAIHLVRPLIIISGLWAFSLLAGASPSVLRSAVMFSGLALGEAISRRSTVYNSLAGSAFLLLCYNPFWLWDTGFQLSYAAVLSISIFYRPIYRCCYLKPYLLDQAWKLLAGTLAAQVLTLPILLFQFHQFPLLFLFSNLLAIPLSSLILLGEIALCLLAVFPIIAQPLGQGLHWVIRLLNSSIEWTNTLPINSIRQIPCTLTQAFLLYGILAALAAWLLFRKSSYLLPALALLLPFCFIDALNRYQHNRQQLMVIYQQPGRQAIDLFQGRQYVFHGDPLPGQEASLPDPGLEPSRNFFRVTAADSLASLHHVTRQSPLLFFGKHSLLIPDTAFCSLTQKEITQYPPSRFPIDLLLLSHNAPVRLDRLASLFRISQVVIDGSNSYRNSRRWQQDCQRLGIPCHYSPSQGAFVLNAY</sequence>
<dbReference type="InterPro" id="IPR004477">
    <property type="entry name" value="ComEC_N"/>
</dbReference>
<comment type="subcellular location">
    <subcellularLocation>
        <location evidence="1">Cell membrane</location>
        <topology evidence="1">Multi-pass membrane protein</topology>
    </subcellularLocation>
</comment>
<feature type="transmembrane region" description="Helical" evidence="6">
    <location>
        <begin position="270"/>
        <end position="289"/>
    </location>
</feature>